<reference evidence="3 4" key="1">
    <citation type="submission" date="2018-11" db="EMBL/GenBank/DDBJ databases">
        <title>Sequencing the genomes of 1000 actinobacteria strains.</title>
        <authorList>
            <person name="Klenk H.-P."/>
        </authorList>
    </citation>
    <scope>NUCLEOTIDE SEQUENCE [LARGE SCALE GENOMIC DNA]</scope>
    <source>
        <strain evidence="3 4">DSM 13521</strain>
    </source>
</reference>
<protein>
    <submittedName>
        <fullName evidence="3">Cysteine desulfuration protein SufE</fullName>
    </submittedName>
</protein>
<dbReference type="PANTHER" id="PTHR43597">
    <property type="entry name" value="SULFUR ACCEPTOR PROTEIN CSDE"/>
    <property type="match status" value="1"/>
</dbReference>
<comment type="similarity">
    <text evidence="1">Belongs to the SufE family.</text>
</comment>
<comment type="caution">
    <text evidence="3">The sequence shown here is derived from an EMBL/GenBank/DDBJ whole genome shotgun (WGS) entry which is preliminary data.</text>
</comment>
<gene>
    <name evidence="3" type="ORF">EDD28_2292</name>
</gene>
<dbReference type="Gene3D" id="3.90.1010.10">
    <property type="match status" value="1"/>
</dbReference>
<dbReference type="AlphaFoldDB" id="A0A3N2DD74"/>
<evidence type="ECO:0000313" key="4">
    <source>
        <dbReference type="Proteomes" id="UP000275356"/>
    </source>
</evidence>
<evidence type="ECO:0000259" key="2">
    <source>
        <dbReference type="Pfam" id="PF02657"/>
    </source>
</evidence>
<accession>A0A3N2DD74</accession>
<dbReference type="Proteomes" id="UP000275356">
    <property type="component" value="Unassembled WGS sequence"/>
</dbReference>
<dbReference type="EMBL" id="RKHQ01000001">
    <property type="protein sequence ID" value="ROR97687.1"/>
    <property type="molecule type" value="Genomic_DNA"/>
</dbReference>
<dbReference type="SUPFAM" id="SSF82649">
    <property type="entry name" value="SufE/NifU"/>
    <property type="match status" value="1"/>
</dbReference>
<dbReference type="InterPro" id="IPR003808">
    <property type="entry name" value="Fe-S_metab-assoc_dom"/>
</dbReference>
<feature type="domain" description="Fe-S metabolism associated" evidence="2">
    <location>
        <begin position="19"/>
        <end position="148"/>
    </location>
</feature>
<proteinExistence type="inferred from homology"/>
<name>A0A3N2DD74_9MICO</name>
<dbReference type="RefSeq" id="WP_123739694.1">
    <property type="nucleotide sequence ID" value="NZ_RKHQ01000001.1"/>
</dbReference>
<evidence type="ECO:0000313" key="3">
    <source>
        <dbReference type="EMBL" id="ROR97687.1"/>
    </source>
</evidence>
<sequence length="161" mass="17057">MSTAPVPDLPPTLAAIREDFLALSVADRLQLLLEFAGGLPPMPERLANRPELLEPVPECQSPIAFVTELETDETDDGAAVRVRFYASAPPGAPTSRGFAGILAEGIDGLSVEQVEAVPGDYPLTLGLAEAVSPLRLRGMTALLARTKRQVAERAAARTRAT</sequence>
<dbReference type="OrthoDB" id="9806335at2"/>
<dbReference type="Pfam" id="PF02657">
    <property type="entry name" value="SufE"/>
    <property type="match status" value="1"/>
</dbReference>
<keyword evidence="4" id="KW-1185">Reference proteome</keyword>
<dbReference type="PANTHER" id="PTHR43597:SF5">
    <property type="entry name" value="SUFE-LIKE PROTEIN 2, CHLOROPLASTIC"/>
    <property type="match status" value="1"/>
</dbReference>
<organism evidence="3 4">
    <name type="scientific">Salana multivorans</name>
    <dbReference type="NCBI Taxonomy" id="120377"/>
    <lineage>
        <taxon>Bacteria</taxon>
        <taxon>Bacillati</taxon>
        <taxon>Actinomycetota</taxon>
        <taxon>Actinomycetes</taxon>
        <taxon>Micrococcales</taxon>
        <taxon>Beutenbergiaceae</taxon>
        <taxon>Salana</taxon>
    </lineage>
</organism>
<evidence type="ECO:0000256" key="1">
    <source>
        <dbReference type="ARBA" id="ARBA00010282"/>
    </source>
</evidence>